<gene>
    <name evidence="6" type="ORF">KC19_1G132700</name>
</gene>
<dbReference type="InterPro" id="IPR005654">
    <property type="entry name" value="ATPase_AFG1-like"/>
</dbReference>
<dbReference type="Pfam" id="PF03969">
    <property type="entry name" value="AFG1_ATPase"/>
    <property type="match status" value="1"/>
</dbReference>
<feature type="region of interest" description="Disordered" evidence="4">
    <location>
        <begin position="392"/>
        <end position="416"/>
    </location>
</feature>
<protein>
    <recommendedName>
        <fullName evidence="5">EF-hand domain-containing protein</fullName>
    </recommendedName>
</protein>
<dbReference type="GO" id="GO:0005739">
    <property type="term" value="C:mitochondrion"/>
    <property type="evidence" value="ECO:0007669"/>
    <property type="project" value="TreeGrafter"/>
</dbReference>
<dbReference type="EMBL" id="CM026421">
    <property type="protein sequence ID" value="KAG0590883.1"/>
    <property type="molecule type" value="Genomic_DNA"/>
</dbReference>
<dbReference type="Proteomes" id="UP000822688">
    <property type="component" value="Chromosome 1"/>
</dbReference>
<evidence type="ECO:0000313" key="7">
    <source>
        <dbReference type="Proteomes" id="UP000822688"/>
    </source>
</evidence>
<feature type="compositionally biased region" description="Basic and acidic residues" evidence="4">
    <location>
        <begin position="395"/>
        <end position="406"/>
    </location>
</feature>
<dbReference type="GO" id="GO:0016887">
    <property type="term" value="F:ATP hydrolysis activity"/>
    <property type="evidence" value="ECO:0007669"/>
    <property type="project" value="InterPro"/>
</dbReference>
<dbReference type="InterPro" id="IPR002048">
    <property type="entry name" value="EF_hand_dom"/>
</dbReference>
<evidence type="ECO:0000256" key="3">
    <source>
        <dbReference type="ARBA" id="ARBA00022840"/>
    </source>
</evidence>
<dbReference type="SUPFAM" id="SSF47473">
    <property type="entry name" value="EF-hand"/>
    <property type="match status" value="1"/>
</dbReference>
<feature type="domain" description="EF-hand" evidence="5">
    <location>
        <begin position="462"/>
        <end position="497"/>
    </location>
</feature>
<feature type="domain" description="EF-hand" evidence="5">
    <location>
        <begin position="504"/>
        <end position="539"/>
    </location>
</feature>
<dbReference type="NCBIfam" id="NF040713">
    <property type="entry name" value="ZapE"/>
    <property type="match status" value="1"/>
</dbReference>
<dbReference type="OrthoDB" id="548867at2759"/>
<evidence type="ECO:0000259" key="5">
    <source>
        <dbReference type="PROSITE" id="PS50222"/>
    </source>
</evidence>
<dbReference type="SUPFAM" id="SSF52540">
    <property type="entry name" value="P-loop containing nucleoside triphosphate hydrolases"/>
    <property type="match status" value="1"/>
</dbReference>
<sequence length="543" mass="60581">MRQWSRVQQSFGHVYACVVPLVSHVLKVRLRGYGGIVESLERIPRGTYPLDAYHQLVKAGAIKLDTGQVAALQPLERLHRELETYEQPTPGIGNKLFSAVGLSRPKMAPQGVYIYGGVGTGKSLVADIFFHCSPIQGKRRVHFHQFMLDIHKRLHSMRTSHPKDADVVEVLATDVLKTGWLLCFDEFQVTDIADAMLLKRLLENLFKGGGIMVASSNRAPSELYKNGIQRELFLPCIELIKSRCQVFAFRPQASDYRLIGARPEGSRALDKVWHTPLDDNAVKKMQDGFKQLAGDRAIGPTILKEGSRTIEVPKAAGGVAAFTFQELCGTAKGAADYLAIASSFHTIFISGIPRLTRIHSELARRFITLVDVFYEQKVKVIVSAETDPGGLYQPRAEDSAAGKGKADAGAPSTGPKYVESDEEFAFARTVSRLNHMQTSDYLSSAWADPGKAFICHLESSTLQEGDLRRVWDRYNVDSDHKLSKDELLLMMEDLTEIKSGHRYVPSELVDDMYKKLDANSDGVVVWTEFRDYFLRYGLQVQAV</sequence>
<dbReference type="Gene3D" id="1.10.238.10">
    <property type="entry name" value="EF-hand"/>
    <property type="match status" value="1"/>
</dbReference>
<keyword evidence="3" id="KW-0067">ATP-binding</keyword>
<proteinExistence type="inferred from homology"/>
<name>A0A8T0J7Q8_CERPU</name>
<comment type="similarity">
    <text evidence="1">Belongs to the AFG1 ATPase family.</text>
</comment>
<dbReference type="GO" id="GO:0005524">
    <property type="term" value="F:ATP binding"/>
    <property type="evidence" value="ECO:0007669"/>
    <property type="project" value="UniProtKB-KW"/>
</dbReference>
<dbReference type="GO" id="GO:0005509">
    <property type="term" value="F:calcium ion binding"/>
    <property type="evidence" value="ECO:0007669"/>
    <property type="project" value="InterPro"/>
</dbReference>
<dbReference type="Gene3D" id="3.40.50.300">
    <property type="entry name" value="P-loop containing nucleotide triphosphate hydrolases"/>
    <property type="match status" value="1"/>
</dbReference>
<dbReference type="PANTHER" id="PTHR12169">
    <property type="entry name" value="ATPASE N2B"/>
    <property type="match status" value="1"/>
</dbReference>
<reference evidence="6" key="1">
    <citation type="submission" date="2020-06" db="EMBL/GenBank/DDBJ databases">
        <title>WGS assembly of Ceratodon purpureus strain R40.</title>
        <authorList>
            <person name="Carey S.B."/>
            <person name="Jenkins J."/>
            <person name="Shu S."/>
            <person name="Lovell J.T."/>
            <person name="Sreedasyam A."/>
            <person name="Maumus F."/>
            <person name="Tiley G.P."/>
            <person name="Fernandez-Pozo N."/>
            <person name="Barry K."/>
            <person name="Chen C."/>
            <person name="Wang M."/>
            <person name="Lipzen A."/>
            <person name="Daum C."/>
            <person name="Saski C.A."/>
            <person name="Payton A.C."/>
            <person name="Mcbreen J.C."/>
            <person name="Conrad R.E."/>
            <person name="Kollar L.M."/>
            <person name="Olsson S."/>
            <person name="Huttunen S."/>
            <person name="Landis J.B."/>
            <person name="Wickett N.J."/>
            <person name="Johnson M.G."/>
            <person name="Rensing S.A."/>
            <person name="Grimwood J."/>
            <person name="Schmutz J."/>
            <person name="Mcdaniel S.F."/>
        </authorList>
    </citation>
    <scope>NUCLEOTIDE SEQUENCE</scope>
    <source>
        <strain evidence="6">R40</strain>
    </source>
</reference>
<evidence type="ECO:0000313" key="6">
    <source>
        <dbReference type="EMBL" id="KAG0590883.1"/>
    </source>
</evidence>
<dbReference type="InterPro" id="IPR027417">
    <property type="entry name" value="P-loop_NTPase"/>
</dbReference>
<dbReference type="GO" id="GO:0009507">
    <property type="term" value="C:chloroplast"/>
    <property type="evidence" value="ECO:0007669"/>
    <property type="project" value="TreeGrafter"/>
</dbReference>
<dbReference type="PANTHER" id="PTHR12169:SF26">
    <property type="entry name" value="EF-HAND DOMAIN-CONTAINING PROTEIN"/>
    <property type="match status" value="1"/>
</dbReference>
<dbReference type="Pfam" id="PF13499">
    <property type="entry name" value="EF-hand_7"/>
    <property type="match status" value="1"/>
</dbReference>
<evidence type="ECO:0000256" key="2">
    <source>
        <dbReference type="ARBA" id="ARBA00022741"/>
    </source>
</evidence>
<organism evidence="6 7">
    <name type="scientific">Ceratodon purpureus</name>
    <name type="common">Fire moss</name>
    <name type="synonym">Dicranum purpureum</name>
    <dbReference type="NCBI Taxonomy" id="3225"/>
    <lineage>
        <taxon>Eukaryota</taxon>
        <taxon>Viridiplantae</taxon>
        <taxon>Streptophyta</taxon>
        <taxon>Embryophyta</taxon>
        <taxon>Bryophyta</taxon>
        <taxon>Bryophytina</taxon>
        <taxon>Bryopsida</taxon>
        <taxon>Dicranidae</taxon>
        <taxon>Pseudoditrichales</taxon>
        <taxon>Ditrichaceae</taxon>
        <taxon>Ceratodon</taxon>
    </lineage>
</organism>
<dbReference type="PROSITE" id="PS50222">
    <property type="entry name" value="EF_HAND_2"/>
    <property type="match status" value="2"/>
</dbReference>
<dbReference type="InterPro" id="IPR011992">
    <property type="entry name" value="EF-hand-dom_pair"/>
</dbReference>
<comment type="caution">
    <text evidence="6">The sequence shown here is derived from an EMBL/GenBank/DDBJ whole genome shotgun (WGS) entry which is preliminary data.</text>
</comment>
<keyword evidence="2" id="KW-0547">Nucleotide-binding</keyword>
<evidence type="ECO:0000256" key="4">
    <source>
        <dbReference type="SAM" id="MobiDB-lite"/>
    </source>
</evidence>
<keyword evidence="7" id="KW-1185">Reference proteome</keyword>
<accession>A0A8T0J7Q8</accession>
<dbReference type="AlphaFoldDB" id="A0A8T0J7Q8"/>
<evidence type="ECO:0000256" key="1">
    <source>
        <dbReference type="ARBA" id="ARBA00010322"/>
    </source>
</evidence>